<dbReference type="InterPro" id="IPR005262">
    <property type="entry name" value="MJ1255-like"/>
</dbReference>
<name>A0ABX6K614_SALCS</name>
<dbReference type="PANTHER" id="PTHR21015">
    <property type="entry name" value="UDP-N-ACETYLGLUCOSAMINE--N-ACETYLMURAMYL-(PENTAPEPTIDE) PYROPHOSPHORYL-UNDECAPRENOL N-ACETYLGLUCOSAMINE TRANSFERASE 1"/>
    <property type="match status" value="1"/>
</dbReference>
<evidence type="ECO:0000313" key="1">
    <source>
        <dbReference type="EMBL" id="QIR06982.1"/>
    </source>
</evidence>
<keyword evidence="2" id="KW-1185">Reference proteome</keyword>
<dbReference type="EMBL" id="CP050266">
    <property type="protein sequence ID" value="QIR06982.1"/>
    <property type="molecule type" value="Genomic_DNA"/>
</dbReference>
<dbReference type="RefSeq" id="WP_167314843.1">
    <property type="nucleotide sequence ID" value="NZ_CP050266.1"/>
</dbReference>
<dbReference type="Proteomes" id="UP000501408">
    <property type="component" value="Chromosome 1"/>
</dbReference>
<accession>A0ABX6K614</accession>
<reference evidence="1 2" key="1">
    <citation type="submission" date="2020-03" db="EMBL/GenBank/DDBJ databases">
        <title>Genome mining reveals the biosynthetic pathways of PHA and ectoines of the halophilic strain Salinivibrio costicola M318 isolated from fermented shrimp paste.</title>
        <authorList>
            <person name="Doan T.V."/>
            <person name="Tran L.T."/>
            <person name="Trieu T.A."/>
            <person name="Nguyen Q.V."/>
            <person name="Quach T.N."/>
            <person name="Phi T.Q."/>
            <person name="Kumar S."/>
        </authorList>
    </citation>
    <scope>NUCLEOTIDE SEQUENCE [LARGE SCALE GENOMIC DNA]</scope>
    <source>
        <strain evidence="1 2">M318</strain>
    </source>
</reference>
<dbReference type="SUPFAM" id="SSF53756">
    <property type="entry name" value="UDP-Glycosyltransferase/glycogen phosphorylase"/>
    <property type="match status" value="1"/>
</dbReference>
<dbReference type="Pfam" id="PF13528">
    <property type="entry name" value="Glyco_trans_1_3"/>
    <property type="match status" value="1"/>
</dbReference>
<proteinExistence type="predicted"/>
<organism evidence="1 2">
    <name type="scientific">Salinivibrio costicola</name>
    <name type="common">Vibrio costicola</name>
    <dbReference type="NCBI Taxonomy" id="51367"/>
    <lineage>
        <taxon>Bacteria</taxon>
        <taxon>Pseudomonadati</taxon>
        <taxon>Pseudomonadota</taxon>
        <taxon>Gammaproteobacteria</taxon>
        <taxon>Vibrionales</taxon>
        <taxon>Vibrionaceae</taxon>
        <taxon>Salinivibrio</taxon>
    </lineage>
</organism>
<protein>
    <submittedName>
        <fullName evidence="1">Glycosyltransferase</fullName>
    </submittedName>
</protein>
<evidence type="ECO:0000313" key="2">
    <source>
        <dbReference type="Proteomes" id="UP000501408"/>
    </source>
</evidence>
<dbReference type="Gene3D" id="3.40.50.2000">
    <property type="entry name" value="Glycogen Phosphorylase B"/>
    <property type="match status" value="1"/>
</dbReference>
<gene>
    <name evidence="1" type="ORF">HBA18_11770</name>
</gene>
<dbReference type="PANTHER" id="PTHR21015:SF22">
    <property type="entry name" value="GLYCOSYLTRANSFERASE"/>
    <property type="match status" value="1"/>
</dbReference>
<sequence length="375" mass="42160">MKLLYGVQGTGNGHISRARAMARALKAYDVSVDFVFSGRPAERYFDMAPFGDYRTFTGMSFISRDGKIALLETAKKHHVRQLYRDIRALDVTGYDKVVSDFEPITAWAARQQGVPSVAISHQAAFAHAVPKQGEGLINRLIMRYFAPTDHAIGLHWYHFNQPILPPIIDIGSDDRLSLKASQSEDVLVYLPFESLDAVTALLLRFNQGFVCFHPDVKQGYRRENIRFMPLGKASFHAALKACQGVIANGGFELPSEALTMGKKLLLKPLAGQFEQLSNVATLAQLGLAHAMTHLDARAVRDWLKAPATGEIRYPDVARALAEWLVKGELDQTHSLFHQLWSQVRFPEAVEECLLDISRPHPRRRQHPLLLNRLMR</sequence>
<dbReference type="NCBIfam" id="TIGR00661">
    <property type="entry name" value="MJ1255"/>
    <property type="match status" value="1"/>
</dbReference>